<dbReference type="OrthoDB" id="6400324at2"/>
<dbReference type="PANTHER" id="PTHR34580">
    <property type="match status" value="1"/>
</dbReference>
<dbReference type="Pfam" id="PF13280">
    <property type="entry name" value="WYL"/>
    <property type="match status" value="1"/>
</dbReference>
<dbReference type="PROSITE" id="PS52050">
    <property type="entry name" value="WYL"/>
    <property type="match status" value="1"/>
</dbReference>
<feature type="domain" description="WCX" evidence="2">
    <location>
        <begin position="242"/>
        <end position="315"/>
    </location>
</feature>
<dbReference type="InterPro" id="IPR036388">
    <property type="entry name" value="WH-like_DNA-bd_sf"/>
</dbReference>
<dbReference type="Pfam" id="PF25583">
    <property type="entry name" value="WCX"/>
    <property type="match status" value="1"/>
</dbReference>
<evidence type="ECO:0000313" key="3">
    <source>
        <dbReference type="EMBL" id="TDQ43846.1"/>
    </source>
</evidence>
<dbReference type="AlphaFoldDB" id="A0A4R6UD41"/>
<evidence type="ECO:0000259" key="2">
    <source>
        <dbReference type="Pfam" id="PF25583"/>
    </source>
</evidence>
<keyword evidence="4" id="KW-1185">Reference proteome</keyword>
<keyword evidence="3" id="KW-0238">DNA-binding</keyword>
<dbReference type="RefSeq" id="WP_133593450.1">
    <property type="nucleotide sequence ID" value="NZ_CP037953.1"/>
</dbReference>
<gene>
    <name evidence="3" type="ORF">EV696_1274</name>
</gene>
<dbReference type="EMBL" id="SNYM01000027">
    <property type="protein sequence ID" value="TDQ43846.1"/>
    <property type="molecule type" value="Genomic_DNA"/>
</dbReference>
<protein>
    <submittedName>
        <fullName evidence="3">Putative DNA-binding transcriptional regulator YafY</fullName>
    </submittedName>
</protein>
<dbReference type="InterPro" id="IPR057727">
    <property type="entry name" value="WCX_dom"/>
</dbReference>
<name>A0A4R6UD41_9GAMM</name>
<dbReference type="InterPro" id="IPR026881">
    <property type="entry name" value="WYL_dom"/>
</dbReference>
<dbReference type="InterPro" id="IPR051534">
    <property type="entry name" value="CBASS_pafABC_assoc_protein"/>
</dbReference>
<dbReference type="Gene3D" id="1.10.10.10">
    <property type="entry name" value="Winged helix-like DNA-binding domain superfamily/Winged helix DNA-binding domain"/>
    <property type="match status" value="1"/>
</dbReference>
<organism evidence="3 4">
    <name type="scientific">Permianibacter aggregans</name>
    <dbReference type="NCBI Taxonomy" id="1510150"/>
    <lineage>
        <taxon>Bacteria</taxon>
        <taxon>Pseudomonadati</taxon>
        <taxon>Pseudomonadota</taxon>
        <taxon>Gammaproteobacteria</taxon>
        <taxon>Pseudomonadales</taxon>
        <taxon>Pseudomonadaceae</taxon>
        <taxon>Permianibacter</taxon>
    </lineage>
</organism>
<comment type="caution">
    <text evidence="3">The sequence shown here is derived from an EMBL/GenBank/DDBJ whole genome shotgun (WGS) entry which is preliminary data.</text>
</comment>
<dbReference type="PANTHER" id="PTHR34580:SF3">
    <property type="entry name" value="PROTEIN PAFB"/>
    <property type="match status" value="1"/>
</dbReference>
<dbReference type="GO" id="GO:0003677">
    <property type="term" value="F:DNA binding"/>
    <property type="evidence" value="ECO:0007669"/>
    <property type="project" value="UniProtKB-KW"/>
</dbReference>
<accession>A0A4R6UD41</accession>
<sequence length="320" mass="36944">MDKWERFRQLQKILEARRHPVPLKTLSELMECDPSTIKRLIKDMREKHDAPVASSKAGYAWRPRPGQVFELPGTWLGQEELLALMVLDQALSGMGSRVMEKEFAALRKKVRELLQKDAVDGEDFIKRLRVVSSRQRQAEFPFFTQIVIALQQRLQLRFQYLTRSRNVQEVRTVSPQRLVLYRDNWYLDAWCHDRKALRTFALDAISACDPLPESCQDIDDKTLDAHYGGSYGIFSGEPTGIAEVRFSSDAARWVRSESWHPEQQMVEQEDGSLLLRIPYSQSTELLRDVLAWGKDAVIVGPPSLRQEAVNILKQTLQAYE</sequence>
<feature type="domain" description="WYL" evidence="1">
    <location>
        <begin position="142"/>
        <end position="207"/>
    </location>
</feature>
<reference evidence="3 4" key="1">
    <citation type="submission" date="2019-03" db="EMBL/GenBank/DDBJ databases">
        <title>Genomic Encyclopedia of Type Strains, Phase IV (KMG-IV): sequencing the most valuable type-strain genomes for metagenomic binning, comparative biology and taxonomic classification.</title>
        <authorList>
            <person name="Goeker M."/>
        </authorList>
    </citation>
    <scope>NUCLEOTIDE SEQUENCE [LARGE SCALE GENOMIC DNA]</scope>
    <source>
        <strain evidence="3 4">DSM 103792</strain>
    </source>
</reference>
<proteinExistence type="predicted"/>
<evidence type="ECO:0000259" key="1">
    <source>
        <dbReference type="Pfam" id="PF13280"/>
    </source>
</evidence>
<dbReference type="Proteomes" id="UP000295375">
    <property type="component" value="Unassembled WGS sequence"/>
</dbReference>
<evidence type="ECO:0000313" key="4">
    <source>
        <dbReference type="Proteomes" id="UP000295375"/>
    </source>
</evidence>